<accession>A0ABR3IG32</accession>
<dbReference type="EMBL" id="JBEUOH010000003">
    <property type="protein sequence ID" value="KAL0895234.1"/>
    <property type="molecule type" value="Genomic_DNA"/>
</dbReference>
<keyword evidence="2" id="KW-1133">Transmembrane helix</keyword>
<feature type="signal peptide" evidence="3">
    <location>
        <begin position="1"/>
        <end position="16"/>
    </location>
</feature>
<evidence type="ECO:0000313" key="4">
    <source>
        <dbReference type="EMBL" id="KAL0895234.1"/>
    </source>
</evidence>
<evidence type="ECO:0000256" key="3">
    <source>
        <dbReference type="SAM" id="SignalP"/>
    </source>
</evidence>
<feature type="region of interest" description="Disordered" evidence="1">
    <location>
        <begin position="593"/>
        <end position="613"/>
    </location>
</feature>
<comment type="caution">
    <text evidence="4">The sequence shown here is derived from an EMBL/GenBank/DDBJ whole genome shotgun (WGS) entry which is preliminary data.</text>
</comment>
<protein>
    <recommendedName>
        <fullName evidence="6">Envelope protein</fullName>
    </recommendedName>
</protein>
<proteinExistence type="predicted"/>
<dbReference type="Proteomes" id="UP001549920">
    <property type="component" value="Unassembled WGS sequence"/>
</dbReference>
<keyword evidence="5" id="KW-1185">Reference proteome</keyword>
<evidence type="ECO:0000313" key="5">
    <source>
        <dbReference type="Proteomes" id="UP001549920"/>
    </source>
</evidence>
<feature type="transmembrane region" description="Helical" evidence="2">
    <location>
        <begin position="551"/>
        <end position="573"/>
    </location>
</feature>
<sequence length="613" mass="69460">MIFQLIFTTCFYIASASSENQFVEYINKSPGILFDPVGTLKIVNDQFHIVVPAEVASIQHHLENIYEVFGTVRFQCRENEEIDIHQCHNMLQPLEALYNDIQRDFKSISHIISNSVAKRSAWFAGVGTVFKHIFGTMDEDDAENYKNAMLALYNNDKKLANSITKTIMVSQSAISNMNNSLHEINMNQAKLSDVIDQLTLSFRNVTKIINVMSFKAKLSSVFNILQSNLLTLSFKVEDLLNSILFVKSNTLHPSMLTPNQMYNDIVNNLKIIPKHRDFPVSLDINSIHTLINVAELVCYYLDNKLMFIIKLPLVSLLEYNVYRNIPLPTPHSTSISNMTNSFALILPSDNFLALSKDKSTYTYLKDLSNCKNIFLTTYICEINDIHTVLDNPSCEIEIITKALSSIPKNCPYRFISGHVHIWHKLNNNKWIFVLSKPAKLSLECNSVVTDTIIVGTGVLTIPPECIAFSGNVKLVSKFYPKIKIPYISSDFNIIGDNCCTLSIFNKIKLNIPVSKIENVNLDNLKQFKSVTDEVVQDLKTLESPNNFINNVSFPIISILSALLCLILIIITFCKKGKFSQKLKLNKNNITNHSDIPDDTPNLEQVNSPRLRIE</sequence>
<name>A0ABR3IG32_LOXSC</name>
<keyword evidence="2" id="KW-0812">Transmembrane</keyword>
<feature type="chain" id="PRO_5045909660" description="Envelope protein" evidence="3">
    <location>
        <begin position="17"/>
        <end position="613"/>
    </location>
</feature>
<keyword evidence="2" id="KW-0472">Membrane</keyword>
<dbReference type="Pfam" id="PF12259">
    <property type="entry name" value="Baculo_F"/>
    <property type="match status" value="1"/>
</dbReference>
<evidence type="ECO:0000256" key="2">
    <source>
        <dbReference type="SAM" id="Phobius"/>
    </source>
</evidence>
<dbReference type="InterPro" id="IPR022048">
    <property type="entry name" value="Envelope_fusion-like"/>
</dbReference>
<reference evidence="4 5" key="1">
    <citation type="submission" date="2024-06" db="EMBL/GenBank/DDBJ databases">
        <title>A chromosome-level genome assembly of beet webworm, Loxostege sticticalis.</title>
        <authorList>
            <person name="Zhang Y."/>
        </authorList>
    </citation>
    <scope>NUCLEOTIDE SEQUENCE [LARGE SCALE GENOMIC DNA]</scope>
    <source>
        <strain evidence="4">AQ026</strain>
        <tissue evidence="4">Whole body</tissue>
    </source>
</reference>
<evidence type="ECO:0000256" key="1">
    <source>
        <dbReference type="SAM" id="MobiDB-lite"/>
    </source>
</evidence>
<evidence type="ECO:0008006" key="6">
    <source>
        <dbReference type="Google" id="ProtNLM"/>
    </source>
</evidence>
<keyword evidence="3" id="KW-0732">Signal</keyword>
<gene>
    <name evidence="4" type="ORF">ABMA27_011389</name>
</gene>
<organism evidence="4 5">
    <name type="scientific">Loxostege sticticalis</name>
    <name type="common">Beet webworm moth</name>
    <dbReference type="NCBI Taxonomy" id="481309"/>
    <lineage>
        <taxon>Eukaryota</taxon>
        <taxon>Metazoa</taxon>
        <taxon>Ecdysozoa</taxon>
        <taxon>Arthropoda</taxon>
        <taxon>Hexapoda</taxon>
        <taxon>Insecta</taxon>
        <taxon>Pterygota</taxon>
        <taxon>Neoptera</taxon>
        <taxon>Endopterygota</taxon>
        <taxon>Lepidoptera</taxon>
        <taxon>Glossata</taxon>
        <taxon>Ditrysia</taxon>
        <taxon>Pyraloidea</taxon>
        <taxon>Crambidae</taxon>
        <taxon>Pyraustinae</taxon>
        <taxon>Loxostege</taxon>
    </lineage>
</organism>